<evidence type="ECO:0000313" key="1">
    <source>
        <dbReference type="EMBL" id="GAD04406.1"/>
    </source>
</evidence>
<accession>S4N938</accession>
<dbReference type="EMBL" id="BAOU01000003">
    <property type="protein sequence ID" value="GAD04406.1"/>
    <property type="molecule type" value="Genomic_DNA"/>
</dbReference>
<reference evidence="1 2" key="2">
    <citation type="journal article" date="2013" name="Genome Announc.">
        <title>Draft Genome Sequences of Porphyromonas crevioricanis JCM 15906T and Porphyromonas cansulci JCM 13913T Isolated from a Canine Oral Cavity.</title>
        <authorList>
            <person name="Sakamoto M."/>
            <person name="Tanaka N."/>
            <person name="Shiwa Y."/>
            <person name="Yoshikawa H."/>
            <person name="Ohkuma M."/>
        </authorList>
    </citation>
    <scope>NUCLEOTIDE SEQUENCE [LARGE SCALE GENOMIC DNA]</scope>
    <source>
        <strain evidence="1 2">JCM 15906</strain>
    </source>
</reference>
<dbReference type="AlphaFoldDB" id="S4N938"/>
<sequence length="64" mass="7463">MLRVLNIRTAHSHLSIRTSSIRQNHVAYSENDRIIGKGNKRRCMDFKESWFLGRLFGRGMSLSL</sequence>
<proteinExistence type="predicted"/>
<dbReference type="Proteomes" id="UP000018031">
    <property type="component" value="Unassembled WGS sequence"/>
</dbReference>
<comment type="caution">
    <text evidence="1">The sequence shown here is derived from an EMBL/GenBank/DDBJ whole genome shotgun (WGS) entry which is preliminary data.</text>
</comment>
<name>S4N938_9PORP</name>
<organism evidence="1 2">
    <name type="scientific">Porphyromonas crevioricanis JCM 15906</name>
    <dbReference type="NCBI Taxonomy" id="1305617"/>
    <lineage>
        <taxon>Bacteria</taxon>
        <taxon>Pseudomonadati</taxon>
        <taxon>Bacteroidota</taxon>
        <taxon>Bacteroidia</taxon>
        <taxon>Bacteroidales</taxon>
        <taxon>Porphyromonadaceae</taxon>
        <taxon>Porphyromonas</taxon>
    </lineage>
</organism>
<evidence type="ECO:0000313" key="2">
    <source>
        <dbReference type="Proteomes" id="UP000018031"/>
    </source>
</evidence>
<gene>
    <name evidence="1" type="ORF">PORCRE_90</name>
</gene>
<protein>
    <submittedName>
        <fullName evidence="1">Uncharacterized protein</fullName>
    </submittedName>
</protein>
<reference evidence="2" key="1">
    <citation type="journal article" date="2013" name="Genome">
        <title>Draft Genome Sequences of Porphyromonas crevioricanis JCM 15906T and Porphyromonas cansulci JCM 13913T Isolated from a Canine Oral Cavity.</title>
        <authorList>
            <person name="Sakamoto M."/>
            <person name="Tanaka N."/>
            <person name="Shiwa Y."/>
            <person name="Yoshikawa H."/>
            <person name="Ohkuma M."/>
        </authorList>
    </citation>
    <scope>NUCLEOTIDE SEQUENCE [LARGE SCALE GENOMIC DNA]</scope>
    <source>
        <strain evidence="2">JCM 15906</strain>
    </source>
</reference>